<evidence type="ECO:0000256" key="1">
    <source>
        <dbReference type="SAM" id="MobiDB-lite"/>
    </source>
</evidence>
<accession>A0A147BMX1</accession>
<reference evidence="2" key="1">
    <citation type="journal article" date="2018" name="PLoS Negl. Trop. Dis.">
        <title>Sialome diversity of ticks revealed by RNAseq of single tick salivary glands.</title>
        <authorList>
            <person name="Perner J."/>
            <person name="Kropackova S."/>
            <person name="Kopacek P."/>
            <person name="Ribeiro J.M."/>
        </authorList>
    </citation>
    <scope>NUCLEOTIDE SEQUENCE</scope>
    <source>
        <strain evidence="2">Siblings of single egg batch collected in Ceske Budejovice</strain>
        <tissue evidence="2">Salivary glands</tissue>
    </source>
</reference>
<dbReference type="EMBL" id="GEGO01003295">
    <property type="protein sequence ID" value="JAR92109.1"/>
    <property type="molecule type" value="Transcribed_RNA"/>
</dbReference>
<name>A0A147BMX1_IXORI</name>
<organism evidence="2">
    <name type="scientific">Ixodes ricinus</name>
    <name type="common">Common tick</name>
    <name type="synonym">Acarus ricinus</name>
    <dbReference type="NCBI Taxonomy" id="34613"/>
    <lineage>
        <taxon>Eukaryota</taxon>
        <taxon>Metazoa</taxon>
        <taxon>Ecdysozoa</taxon>
        <taxon>Arthropoda</taxon>
        <taxon>Chelicerata</taxon>
        <taxon>Arachnida</taxon>
        <taxon>Acari</taxon>
        <taxon>Parasitiformes</taxon>
        <taxon>Ixodida</taxon>
        <taxon>Ixodoidea</taxon>
        <taxon>Ixodidae</taxon>
        <taxon>Ixodinae</taxon>
        <taxon>Ixodes</taxon>
    </lineage>
</organism>
<feature type="region of interest" description="Disordered" evidence="1">
    <location>
        <begin position="85"/>
        <end position="125"/>
    </location>
</feature>
<feature type="region of interest" description="Disordered" evidence="1">
    <location>
        <begin position="33"/>
        <end position="69"/>
    </location>
</feature>
<feature type="compositionally biased region" description="Polar residues" evidence="1">
    <location>
        <begin position="33"/>
        <end position="43"/>
    </location>
</feature>
<feature type="compositionally biased region" description="Basic residues" evidence="1">
    <location>
        <begin position="101"/>
        <end position="115"/>
    </location>
</feature>
<sequence>MDKWRLWLAQAFTQTVLGMEAKAASLHLFSVTAASVSQPPSRKQTPRADPRMSPANPPRMRTRKNGLAPRWSGCPASRLCGCPGCAGARRRSPDVPALLRSSRRISRSPINKKRSTGLTPWRAAD</sequence>
<evidence type="ECO:0000313" key="2">
    <source>
        <dbReference type="EMBL" id="JAR92109.1"/>
    </source>
</evidence>
<dbReference type="AlphaFoldDB" id="A0A147BMX1"/>
<protein>
    <submittedName>
        <fullName evidence="2">Putative secreted protein</fullName>
    </submittedName>
</protein>
<proteinExistence type="predicted"/>